<sequence length="94" mass="11132">MKDRIERFVVLPFSLGCSTQSSVAVAASHQHKKPNQLTESTYLTFFTHDLVFSFLFFFSDSFSFSFSFVIFGFIRKRRKWLVSKGRDKDREQWC</sequence>
<feature type="transmembrane region" description="Helical" evidence="1">
    <location>
        <begin position="50"/>
        <end position="74"/>
    </location>
</feature>
<keyword evidence="1" id="KW-0812">Transmembrane</keyword>
<keyword evidence="1" id="KW-0472">Membrane</keyword>
<reference evidence="2" key="3">
    <citation type="submission" date="2023-03" db="UniProtKB">
        <authorList>
            <consortium name="EnsemblPlants"/>
        </authorList>
    </citation>
    <scope>IDENTIFICATION</scope>
    <source>
        <strain evidence="2">cv. Chiifu-401-42</strain>
    </source>
</reference>
<dbReference type="Gramene" id="Bra010947.1">
    <property type="protein sequence ID" value="Bra010947.1-P"/>
    <property type="gene ID" value="Bra010947"/>
</dbReference>
<proteinExistence type="predicted"/>
<evidence type="ECO:0000313" key="3">
    <source>
        <dbReference type="Proteomes" id="UP000011750"/>
    </source>
</evidence>
<dbReference type="GO" id="GO:0005886">
    <property type="term" value="C:plasma membrane"/>
    <property type="evidence" value="ECO:0000318"/>
    <property type="project" value="GO_Central"/>
</dbReference>
<evidence type="ECO:0000256" key="1">
    <source>
        <dbReference type="SAM" id="Phobius"/>
    </source>
</evidence>
<dbReference type="GO" id="GO:0009860">
    <property type="term" value="P:pollen tube growth"/>
    <property type="evidence" value="ECO:0000318"/>
    <property type="project" value="GO_Central"/>
</dbReference>
<protein>
    <submittedName>
        <fullName evidence="2">Uncharacterized protein</fullName>
    </submittedName>
</protein>
<dbReference type="AlphaFoldDB" id="M4D393"/>
<name>M4D393_BRACM</name>
<dbReference type="EnsemblPlants" id="Bra010947.1">
    <property type="protein sequence ID" value="Bra010947.1-P"/>
    <property type="gene ID" value="Bra010947"/>
</dbReference>
<keyword evidence="1" id="KW-1133">Transmembrane helix</keyword>
<dbReference type="HOGENOM" id="CLU_2389319_0_0_1"/>
<reference evidence="2 3" key="2">
    <citation type="journal article" date="2018" name="Hortic Res">
        <title>Improved Brassica rapa reference genome by single-molecule sequencing and chromosome conformation capture technologies.</title>
        <authorList>
            <person name="Zhang L."/>
            <person name="Cai X."/>
            <person name="Wu J."/>
            <person name="Liu M."/>
            <person name="Grob S."/>
            <person name="Cheng F."/>
            <person name="Liang J."/>
            <person name="Cai C."/>
            <person name="Liu Z."/>
            <person name="Liu B."/>
            <person name="Wang F."/>
            <person name="Li S."/>
            <person name="Liu F."/>
            <person name="Li X."/>
            <person name="Cheng L."/>
            <person name="Yang W."/>
            <person name="Li M.H."/>
            <person name="Grossniklaus U."/>
            <person name="Zheng H."/>
            <person name="Wang X."/>
        </authorList>
    </citation>
    <scope>NUCLEOTIDE SEQUENCE [LARGE SCALE GENOMIC DNA]</scope>
    <source>
        <strain evidence="2 3">cv. Chiifu-401-42</strain>
    </source>
</reference>
<dbReference type="InParanoid" id="M4D393"/>
<organism evidence="2 3">
    <name type="scientific">Brassica campestris</name>
    <name type="common">Field mustard</name>
    <dbReference type="NCBI Taxonomy" id="3711"/>
    <lineage>
        <taxon>Eukaryota</taxon>
        <taxon>Viridiplantae</taxon>
        <taxon>Streptophyta</taxon>
        <taxon>Embryophyta</taxon>
        <taxon>Tracheophyta</taxon>
        <taxon>Spermatophyta</taxon>
        <taxon>Magnoliopsida</taxon>
        <taxon>eudicotyledons</taxon>
        <taxon>Gunneridae</taxon>
        <taxon>Pentapetalae</taxon>
        <taxon>rosids</taxon>
        <taxon>malvids</taxon>
        <taxon>Brassicales</taxon>
        <taxon>Brassicaceae</taxon>
        <taxon>Brassiceae</taxon>
        <taxon>Brassica</taxon>
    </lineage>
</organism>
<keyword evidence="3" id="KW-1185">Reference proteome</keyword>
<accession>M4D393</accession>
<evidence type="ECO:0000313" key="2">
    <source>
        <dbReference type="EnsemblPlants" id="Bra010947.1-P"/>
    </source>
</evidence>
<reference evidence="2 3" key="1">
    <citation type="journal article" date="2011" name="Nat. Genet.">
        <title>The genome of the mesopolyploid crop species Brassica rapa.</title>
        <authorList>
            <consortium name="Brassica rapa Genome Sequencing Project Consortium"/>
            <person name="Wang X."/>
            <person name="Wang H."/>
            <person name="Wang J."/>
            <person name="Sun R."/>
            <person name="Wu J."/>
            <person name="Liu S."/>
            <person name="Bai Y."/>
            <person name="Mun J.H."/>
            <person name="Bancroft I."/>
            <person name="Cheng F."/>
            <person name="Huang S."/>
            <person name="Li X."/>
            <person name="Hua W."/>
            <person name="Wang J."/>
            <person name="Wang X."/>
            <person name="Freeling M."/>
            <person name="Pires J.C."/>
            <person name="Paterson A.H."/>
            <person name="Chalhoub B."/>
            <person name="Wang B."/>
            <person name="Hayward A."/>
            <person name="Sharpe A.G."/>
            <person name="Park B.S."/>
            <person name="Weisshaar B."/>
            <person name="Liu B."/>
            <person name="Li B."/>
            <person name="Liu B."/>
            <person name="Tong C."/>
            <person name="Song C."/>
            <person name="Duran C."/>
            <person name="Peng C."/>
            <person name="Geng C."/>
            <person name="Koh C."/>
            <person name="Lin C."/>
            <person name="Edwards D."/>
            <person name="Mu D."/>
            <person name="Shen D."/>
            <person name="Soumpourou E."/>
            <person name="Li F."/>
            <person name="Fraser F."/>
            <person name="Conant G."/>
            <person name="Lassalle G."/>
            <person name="King G.J."/>
            <person name="Bonnema G."/>
            <person name="Tang H."/>
            <person name="Wang H."/>
            <person name="Belcram H."/>
            <person name="Zhou H."/>
            <person name="Hirakawa H."/>
            <person name="Abe H."/>
            <person name="Guo H."/>
            <person name="Wang H."/>
            <person name="Jin H."/>
            <person name="Parkin I.A."/>
            <person name="Batley J."/>
            <person name="Kim J.S."/>
            <person name="Just J."/>
            <person name="Li J."/>
            <person name="Xu J."/>
            <person name="Deng J."/>
            <person name="Kim J.A."/>
            <person name="Li J."/>
            <person name="Yu J."/>
            <person name="Meng J."/>
            <person name="Wang J."/>
            <person name="Min J."/>
            <person name="Poulain J."/>
            <person name="Wang J."/>
            <person name="Hatakeyama K."/>
            <person name="Wu K."/>
            <person name="Wang L."/>
            <person name="Fang L."/>
            <person name="Trick M."/>
            <person name="Links M.G."/>
            <person name="Zhao M."/>
            <person name="Jin M."/>
            <person name="Ramchiary N."/>
            <person name="Drou N."/>
            <person name="Berkman P.J."/>
            <person name="Cai Q."/>
            <person name="Huang Q."/>
            <person name="Li R."/>
            <person name="Tabata S."/>
            <person name="Cheng S."/>
            <person name="Zhang S."/>
            <person name="Zhang S."/>
            <person name="Huang S."/>
            <person name="Sato S."/>
            <person name="Sun S."/>
            <person name="Kwon S.J."/>
            <person name="Choi S.R."/>
            <person name="Lee T.H."/>
            <person name="Fan W."/>
            <person name="Zhao X."/>
            <person name="Tan X."/>
            <person name="Xu X."/>
            <person name="Wang Y."/>
            <person name="Qiu Y."/>
            <person name="Yin Y."/>
            <person name="Li Y."/>
            <person name="Du Y."/>
            <person name="Liao Y."/>
            <person name="Lim Y."/>
            <person name="Narusaka Y."/>
            <person name="Wang Y."/>
            <person name="Wang Z."/>
            <person name="Li Z."/>
            <person name="Wang Z."/>
            <person name="Xiong Z."/>
            <person name="Zhang Z."/>
        </authorList>
    </citation>
    <scope>NUCLEOTIDE SEQUENCE [LARGE SCALE GENOMIC DNA]</scope>
    <source>
        <strain evidence="2 3">cv. Chiifu-401-42</strain>
    </source>
</reference>
<dbReference type="Proteomes" id="UP000011750">
    <property type="component" value="Chromosome A08"/>
</dbReference>